<proteinExistence type="predicted"/>
<sequence length="90" mass="9615">MLEIVVSGSSHRTSQILPDGDQYKAAQDIFELEARCREHHASHGCNAVGTSEKASFATSHGLPLLVLGPVTILPGSSERTAFTLRTIKLG</sequence>
<dbReference type="AlphaFoldDB" id="A0A6G0WML9"/>
<organism evidence="1 2">
    <name type="scientific">Aphanomyces euteiches</name>
    <dbReference type="NCBI Taxonomy" id="100861"/>
    <lineage>
        <taxon>Eukaryota</taxon>
        <taxon>Sar</taxon>
        <taxon>Stramenopiles</taxon>
        <taxon>Oomycota</taxon>
        <taxon>Saprolegniomycetes</taxon>
        <taxon>Saprolegniales</taxon>
        <taxon>Verrucalvaceae</taxon>
        <taxon>Aphanomyces</taxon>
    </lineage>
</organism>
<reference evidence="1 2" key="1">
    <citation type="submission" date="2019-07" db="EMBL/GenBank/DDBJ databases">
        <title>Genomics analysis of Aphanomyces spp. identifies a new class of oomycete effector associated with host adaptation.</title>
        <authorList>
            <person name="Gaulin E."/>
        </authorList>
    </citation>
    <scope>NUCLEOTIDE SEQUENCE [LARGE SCALE GENOMIC DNA]</scope>
    <source>
        <strain evidence="1 2">ATCC 201684</strain>
    </source>
</reference>
<comment type="caution">
    <text evidence="1">The sequence shown here is derived from an EMBL/GenBank/DDBJ whole genome shotgun (WGS) entry which is preliminary data.</text>
</comment>
<keyword evidence="2" id="KW-1185">Reference proteome</keyword>
<protein>
    <submittedName>
        <fullName evidence="1">Uncharacterized protein</fullName>
    </submittedName>
</protein>
<evidence type="ECO:0000313" key="1">
    <source>
        <dbReference type="EMBL" id="KAF0728566.1"/>
    </source>
</evidence>
<gene>
    <name evidence="1" type="ORF">Ae201684_013529</name>
</gene>
<name>A0A6G0WML9_9STRA</name>
<accession>A0A6G0WML9</accession>
<dbReference type="Proteomes" id="UP000481153">
    <property type="component" value="Unassembled WGS sequence"/>
</dbReference>
<evidence type="ECO:0000313" key="2">
    <source>
        <dbReference type="Proteomes" id="UP000481153"/>
    </source>
</evidence>
<dbReference type="EMBL" id="VJMJ01000175">
    <property type="protein sequence ID" value="KAF0728566.1"/>
    <property type="molecule type" value="Genomic_DNA"/>
</dbReference>